<name>A0A0K2LE53_9LACO</name>
<accession>A0A0K2LE53</accession>
<dbReference type="Pfam" id="PF13358">
    <property type="entry name" value="DDE_3"/>
    <property type="match status" value="1"/>
</dbReference>
<dbReference type="KEGG" id="lhi:JP39_02805"/>
<dbReference type="NCBIfam" id="NF033545">
    <property type="entry name" value="transpos_IS630"/>
    <property type="match status" value="1"/>
</dbReference>
<dbReference type="EMBL" id="CP012559">
    <property type="protein sequence ID" value="ALB29576.1"/>
    <property type="molecule type" value="Genomic_DNA"/>
</dbReference>
<evidence type="ECO:0000313" key="4">
    <source>
        <dbReference type="EMBL" id="ALB29576.1"/>
    </source>
</evidence>
<dbReference type="EMBL" id="CP012559">
    <property type="protein sequence ID" value="ALB28402.1"/>
    <property type="molecule type" value="Genomic_DNA"/>
</dbReference>
<dbReference type="EMBL" id="CP012559">
    <property type="protein sequence ID" value="ALB28896.1"/>
    <property type="molecule type" value="Genomic_DNA"/>
</dbReference>
<dbReference type="InterPro" id="IPR047655">
    <property type="entry name" value="Transpos_IS630-like"/>
</dbReference>
<reference evidence="4 5" key="1">
    <citation type="submission" date="2015-08" db="EMBL/GenBank/DDBJ databases">
        <title>Genomic sequence of Lactobacillus heilongjiangensis DSM 28069, isolated from Chinese traditional pickle.</title>
        <authorList>
            <person name="Jiang X."/>
            <person name="Zheng B."/>
            <person name="Cheng H."/>
        </authorList>
    </citation>
    <scope>NUCLEOTIDE SEQUENCE [LARGE SCALE GENOMIC DNA]</scope>
    <source>
        <strain evidence="4 5">DSM 28069</strain>
    </source>
</reference>
<gene>
    <name evidence="2" type="ORF">JP39_02805</name>
    <name evidence="3" type="ORF">JP39_05705</name>
    <name evidence="4" type="ORF">JP39_09550</name>
</gene>
<keyword evidence="5" id="KW-1185">Reference proteome</keyword>
<dbReference type="InterPro" id="IPR038717">
    <property type="entry name" value="Tc1-like_DDE_dom"/>
</dbReference>
<evidence type="ECO:0000259" key="1">
    <source>
        <dbReference type="Pfam" id="PF13358"/>
    </source>
</evidence>
<dbReference type="Proteomes" id="UP000061546">
    <property type="component" value="Chromosome"/>
</dbReference>
<dbReference type="KEGG" id="lhi:JP39_05705"/>
<dbReference type="InterPro" id="IPR036397">
    <property type="entry name" value="RNaseH_sf"/>
</dbReference>
<proteinExistence type="predicted"/>
<dbReference type="AlphaFoldDB" id="A0A0K2LE53"/>
<evidence type="ECO:0000313" key="5">
    <source>
        <dbReference type="Proteomes" id="UP000061546"/>
    </source>
</evidence>
<dbReference type="Gene3D" id="3.30.420.10">
    <property type="entry name" value="Ribonuclease H-like superfamily/Ribonuclease H"/>
    <property type="match status" value="1"/>
</dbReference>
<evidence type="ECO:0000313" key="3">
    <source>
        <dbReference type="EMBL" id="ALB28896.1"/>
    </source>
</evidence>
<dbReference type="GO" id="GO:0003676">
    <property type="term" value="F:nucleic acid binding"/>
    <property type="evidence" value="ECO:0007669"/>
    <property type="project" value="InterPro"/>
</dbReference>
<protein>
    <submittedName>
        <fullName evidence="4">Transposase</fullName>
    </submittedName>
</protein>
<sequence length="208" mass="24459">MEDVLDTYALPYDSNRPLVCLDEKPYVLHGDVSKPLPTRRMKPKKIDYEYTRNGYCAIISLIEPLTGKQYVDVRKRRTSRDFAEVIKWLVDDLYPSADKIILVMDNLNIHKIGSLYQRFEPKEARRLAGKLEIHYTPKHGSWLNIAEIGLNLLSRQCLNRRIPEIKQLRQEVTTWCSERNEKNLSIDWQFTTADARIKLHSLYPKIED</sequence>
<organism evidence="4 5">
    <name type="scientific">Companilactobacillus heilongjiangensis</name>
    <dbReference type="NCBI Taxonomy" id="1074467"/>
    <lineage>
        <taxon>Bacteria</taxon>
        <taxon>Bacillati</taxon>
        <taxon>Bacillota</taxon>
        <taxon>Bacilli</taxon>
        <taxon>Lactobacillales</taxon>
        <taxon>Lactobacillaceae</taxon>
        <taxon>Companilactobacillus</taxon>
    </lineage>
</organism>
<feature type="domain" description="Tc1-like transposase DDE" evidence="1">
    <location>
        <begin position="17"/>
        <end position="169"/>
    </location>
</feature>
<dbReference type="STRING" id="1074467.JP39_02805"/>
<evidence type="ECO:0000313" key="2">
    <source>
        <dbReference type="EMBL" id="ALB28402.1"/>
    </source>
</evidence>
<dbReference type="KEGG" id="lhi:JP39_09550"/>